<dbReference type="Gene3D" id="4.10.280.10">
    <property type="entry name" value="Helix-loop-helix DNA-binding domain"/>
    <property type="match status" value="1"/>
</dbReference>
<evidence type="ECO:0000259" key="2">
    <source>
        <dbReference type="PROSITE" id="PS50888"/>
    </source>
</evidence>
<accession>A0A8H6X7Z1</accession>
<sequence length="317" mass="35065">MSTLHVNTLPSPMSSASDASSNVVSIASPWTPLSPISPANLDSTLNFVNLTEEEAMVGLTSLRADKHHSTVKTPERRATHNAVERRRREDLTRRIFDLAALLNIDPSIPPTRATIVNIAITHLHAARRHRILAAQELRRIQNEAEALRREVNEWRVRAGVVCFNEPLRSEAFGAVLRGELDLDVLGMPNGGEAEDRCITSGVDGVHRCTECAVYADECMDKSPHFQQPEDPKYMPAETESSFAQHVVHPSASTAAIPLEALQSQPEAPLAYNYSSLPTVADPSFSNVYHHIPHPRVEGGSVLEREWASLDNWYHSLP</sequence>
<dbReference type="SUPFAM" id="SSF47459">
    <property type="entry name" value="HLH, helix-loop-helix DNA-binding domain"/>
    <property type="match status" value="1"/>
</dbReference>
<organism evidence="3 4">
    <name type="scientific">Mycena venus</name>
    <dbReference type="NCBI Taxonomy" id="2733690"/>
    <lineage>
        <taxon>Eukaryota</taxon>
        <taxon>Fungi</taxon>
        <taxon>Dikarya</taxon>
        <taxon>Basidiomycota</taxon>
        <taxon>Agaricomycotina</taxon>
        <taxon>Agaricomycetes</taxon>
        <taxon>Agaricomycetidae</taxon>
        <taxon>Agaricales</taxon>
        <taxon>Marasmiineae</taxon>
        <taxon>Mycenaceae</taxon>
        <taxon>Mycena</taxon>
    </lineage>
</organism>
<dbReference type="EMBL" id="JACAZI010000024">
    <property type="protein sequence ID" value="KAF7335797.1"/>
    <property type="molecule type" value="Genomic_DNA"/>
</dbReference>
<evidence type="ECO:0000256" key="1">
    <source>
        <dbReference type="SAM" id="Coils"/>
    </source>
</evidence>
<evidence type="ECO:0000313" key="3">
    <source>
        <dbReference type="EMBL" id="KAF7335797.1"/>
    </source>
</evidence>
<evidence type="ECO:0000313" key="4">
    <source>
        <dbReference type="Proteomes" id="UP000620124"/>
    </source>
</evidence>
<dbReference type="AlphaFoldDB" id="A0A8H6X7Z1"/>
<keyword evidence="4" id="KW-1185">Reference proteome</keyword>
<feature type="domain" description="BHLH" evidence="2">
    <location>
        <begin position="75"/>
        <end position="126"/>
    </location>
</feature>
<dbReference type="Pfam" id="PF00010">
    <property type="entry name" value="HLH"/>
    <property type="match status" value="1"/>
</dbReference>
<reference evidence="3" key="1">
    <citation type="submission" date="2020-05" db="EMBL/GenBank/DDBJ databases">
        <title>Mycena genomes resolve the evolution of fungal bioluminescence.</title>
        <authorList>
            <person name="Tsai I.J."/>
        </authorList>
    </citation>
    <scope>NUCLEOTIDE SEQUENCE</scope>
    <source>
        <strain evidence="3">CCC161011</strain>
    </source>
</reference>
<dbReference type="PROSITE" id="PS50888">
    <property type="entry name" value="BHLH"/>
    <property type="match status" value="1"/>
</dbReference>
<comment type="caution">
    <text evidence="3">The sequence shown here is derived from an EMBL/GenBank/DDBJ whole genome shotgun (WGS) entry which is preliminary data.</text>
</comment>
<name>A0A8H6X7Z1_9AGAR</name>
<keyword evidence="1" id="KW-0175">Coiled coil</keyword>
<dbReference type="Proteomes" id="UP000620124">
    <property type="component" value="Unassembled WGS sequence"/>
</dbReference>
<dbReference type="InterPro" id="IPR036638">
    <property type="entry name" value="HLH_DNA-bd_sf"/>
</dbReference>
<protein>
    <submittedName>
        <fullName evidence="3">BHLH domain-containing protein</fullName>
    </submittedName>
</protein>
<feature type="coiled-coil region" evidence="1">
    <location>
        <begin position="130"/>
        <end position="157"/>
    </location>
</feature>
<dbReference type="InterPro" id="IPR011598">
    <property type="entry name" value="bHLH_dom"/>
</dbReference>
<gene>
    <name evidence="3" type="ORF">MVEN_02235700</name>
</gene>
<dbReference type="OrthoDB" id="8964853at2759"/>
<dbReference type="GO" id="GO:0046983">
    <property type="term" value="F:protein dimerization activity"/>
    <property type="evidence" value="ECO:0007669"/>
    <property type="project" value="InterPro"/>
</dbReference>
<proteinExistence type="predicted"/>